<dbReference type="EMBL" id="MSCO01000001">
    <property type="protein sequence ID" value="PQJ88783.1"/>
    <property type="molecule type" value="Genomic_DNA"/>
</dbReference>
<dbReference type="Pfam" id="PF11207">
    <property type="entry name" value="DUF2989"/>
    <property type="match status" value="1"/>
</dbReference>
<dbReference type="RefSeq" id="WP_105054372.1">
    <property type="nucleotide sequence ID" value="NZ_CAWNRT010000001.1"/>
</dbReference>
<dbReference type="OrthoDB" id="5900133at2"/>
<evidence type="ECO:0000313" key="2">
    <source>
        <dbReference type="EMBL" id="PQJ88783.1"/>
    </source>
</evidence>
<proteinExistence type="predicted"/>
<reference evidence="2 3" key="1">
    <citation type="submission" date="2016-12" db="EMBL/GenBank/DDBJ databases">
        <title>Diversity of luminous bacteria.</title>
        <authorList>
            <person name="Yoshizawa S."/>
            <person name="Kogure K."/>
        </authorList>
    </citation>
    <scope>NUCLEOTIDE SEQUENCE [LARGE SCALE GENOMIC DNA]</scope>
    <source>
        <strain evidence="2 3">ATCC 33715</strain>
    </source>
</reference>
<name>A0A2S7XBR1_9GAMM</name>
<evidence type="ECO:0000256" key="1">
    <source>
        <dbReference type="SAM" id="SignalP"/>
    </source>
</evidence>
<protein>
    <recommendedName>
        <fullName evidence="4">DUF2989 domain-containing protein</fullName>
    </recommendedName>
</protein>
<sequence length="280" mass="32041">MFLTIQRLSFLTLSTLLLSACFGVKPTTEQLCEDHEALQCSQLNMRDGQCRYQRDSLILSRFDVLKNNSDLDKLKTIKATHEYQICLTSAAQIEPITAKEIKSKRSEALLHSYDAIDALSLELQHSKEPKVLFYLWTTGDKNALREFLQLEGSKALESTEMQYALATFYTQRDGKKTISILNHSLELLTEQDYKDGRHAIIIKSLASINHKENNKKLAYVWALVGKEFKLKVASEKQLNLLYQFSDAEKTQLKLTSDVIKENIDNQTFRSSLLPNLDKTI</sequence>
<accession>A0A2S7XBR1</accession>
<gene>
    <name evidence="2" type="ORF">BTO22_03955</name>
</gene>
<feature type="chain" id="PRO_5015399040" description="DUF2989 domain-containing protein" evidence="1">
    <location>
        <begin position="20"/>
        <end position="280"/>
    </location>
</feature>
<evidence type="ECO:0008006" key="4">
    <source>
        <dbReference type="Google" id="ProtNLM"/>
    </source>
</evidence>
<dbReference type="InterPro" id="IPR021372">
    <property type="entry name" value="DUF2989"/>
</dbReference>
<organism evidence="2 3">
    <name type="scientific">Aliivibrio sifiae</name>
    <dbReference type="NCBI Taxonomy" id="566293"/>
    <lineage>
        <taxon>Bacteria</taxon>
        <taxon>Pseudomonadati</taxon>
        <taxon>Pseudomonadota</taxon>
        <taxon>Gammaproteobacteria</taxon>
        <taxon>Vibrionales</taxon>
        <taxon>Vibrionaceae</taxon>
        <taxon>Aliivibrio</taxon>
    </lineage>
</organism>
<feature type="signal peptide" evidence="1">
    <location>
        <begin position="1"/>
        <end position="19"/>
    </location>
</feature>
<dbReference type="AlphaFoldDB" id="A0A2S7XBR1"/>
<dbReference type="Proteomes" id="UP000239263">
    <property type="component" value="Unassembled WGS sequence"/>
</dbReference>
<evidence type="ECO:0000313" key="3">
    <source>
        <dbReference type="Proteomes" id="UP000239263"/>
    </source>
</evidence>
<dbReference type="PROSITE" id="PS51257">
    <property type="entry name" value="PROKAR_LIPOPROTEIN"/>
    <property type="match status" value="1"/>
</dbReference>
<keyword evidence="1" id="KW-0732">Signal</keyword>
<comment type="caution">
    <text evidence="2">The sequence shown here is derived from an EMBL/GenBank/DDBJ whole genome shotgun (WGS) entry which is preliminary data.</text>
</comment>